<organism evidence="7 10">
    <name type="scientific">Adineta ricciae</name>
    <name type="common">Rotifer</name>
    <dbReference type="NCBI Taxonomy" id="249248"/>
    <lineage>
        <taxon>Eukaryota</taxon>
        <taxon>Metazoa</taxon>
        <taxon>Spiralia</taxon>
        <taxon>Gnathifera</taxon>
        <taxon>Rotifera</taxon>
        <taxon>Eurotatoria</taxon>
        <taxon>Bdelloidea</taxon>
        <taxon>Adinetida</taxon>
        <taxon>Adinetidae</taxon>
        <taxon>Adineta</taxon>
    </lineage>
</organism>
<evidence type="ECO:0000256" key="1">
    <source>
        <dbReference type="ARBA" id="ARBA00012196"/>
    </source>
</evidence>
<evidence type="ECO:0000313" key="8">
    <source>
        <dbReference type="EMBL" id="CAF1569558.1"/>
    </source>
</evidence>
<dbReference type="Gene3D" id="3.40.50.11350">
    <property type="match status" value="1"/>
</dbReference>
<comment type="catalytic activity">
    <reaction evidence="5">
        <text>L-threonyl-[protein] + GDP-beta-L-fucose = 3-O-(alpha-L-fucosyl)-L-threonyl-[protein] + GDP + H(+)</text>
        <dbReference type="Rhea" id="RHEA:70491"/>
        <dbReference type="Rhea" id="RHEA-COMP:11060"/>
        <dbReference type="Rhea" id="RHEA-COMP:17915"/>
        <dbReference type="ChEBI" id="CHEBI:15378"/>
        <dbReference type="ChEBI" id="CHEBI:30013"/>
        <dbReference type="ChEBI" id="CHEBI:57273"/>
        <dbReference type="ChEBI" id="CHEBI:58189"/>
        <dbReference type="ChEBI" id="CHEBI:189631"/>
        <dbReference type="EC" id="2.4.1.221"/>
    </reaction>
    <physiologicalReaction direction="left-to-right" evidence="5">
        <dbReference type="Rhea" id="RHEA:70492"/>
    </physiologicalReaction>
</comment>
<comment type="caution">
    <text evidence="7">The sequence shown here is derived from an EMBL/GenBank/DDBJ whole genome shotgun (WGS) entry which is preliminary data.</text>
</comment>
<dbReference type="Proteomes" id="UP000663828">
    <property type="component" value="Unassembled WGS sequence"/>
</dbReference>
<keyword evidence="3" id="KW-0294">Fucose metabolism</keyword>
<comment type="catalytic activity">
    <reaction evidence="6">
        <text>L-seryl-[protein] + GDP-beta-L-fucose = 3-O-(alpha-L-fucosyl)-L-seryl-[protein] + GDP + H(+)</text>
        <dbReference type="Rhea" id="RHEA:63644"/>
        <dbReference type="Rhea" id="RHEA-COMP:9863"/>
        <dbReference type="Rhea" id="RHEA-COMP:17914"/>
        <dbReference type="ChEBI" id="CHEBI:15378"/>
        <dbReference type="ChEBI" id="CHEBI:29999"/>
        <dbReference type="ChEBI" id="CHEBI:57273"/>
        <dbReference type="ChEBI" id="CHEBI:58189"/>
        <dbReference type="ChEBI" id="CHEBI:189632"/>
        <dbReference type="EC" id="2.4.1.221"/>
    </reaction>
    <physiologicalReaction direction="left-to-right" evidence="6">
        <dbReference type="Rhea" id="RHEA:63645"/>
    </physiologicalReaction>
</comment>
<dbReference type="GO" id="GO:0006004">
    <property type="term" value="P:fucose metabolic process"/>
    <property type="evidence" value="ECO:0007669"/>
    <property type="project" value="UniProtKB-KW"/>
</dbReference>
<sequence>MEISNVTVWLNMRRKYILGGCIGFLVFLLLFSINLSSGEFSLIEPAGRSPLTQELRPATNLYYWNNRKVKTVNYSYWPRALETKYLAWKSWHGRFNNERISLELAFVFAALLNRTLVLPPVYDYFNLKEFMYEKFFEIDDMRKAISVVTFDDFAAQEGITADYGNIASKATVLHWPEFPNAESIFVYPEIPNKEKEPGEWAKMEKFARKRRMGKLRDIKTDPAMVNDRIIYFPDHQLLAHFYAYIYIRDPQLDRYMKRLVRDHLHIRDDIYDTANVILEAMPKKFYAIHFRRGDFQYQDQRHLTGQTILNNLKPFFPVGSTIYLATDETDKAILQKDFLQYFGDYKIITYGDFEHLVSKYIQPHWVGIIEQIICSRGESFVGTKLSTYSGYITRIRGYSPDIVDKAIYFTDTKYPDGYKDENLFSKNWPRWGDYWLEHGLWAREFQESWEIDG</sequence>
<evidence type="ECO:0000313" key="10">
    <source>
        <dbReference type="Proteomes" id="UP000663852"/>
    </source>
</evidence>
<evidence type="ECO:0000256" key="5">
    <source>
        <dbReference type="ARBA" id="ARBA00047273"/>
    </source>
</evidence>
<dbReference type="InterPro" id="IPR019378">
    <property type="entry name" value="GDP-Fuc_O-FucTrfase"/>
</dbReference>
<reference evidence="7" key="1">
    <citation type="submission" date="2021-02" db="EMBL/GenBank/DDBJ databases">
        <authorList>
            <person name="Nowell W R."/>
        </authorList>
    </citation>
    <scope>NUCLEOTIDE SEQUENCE</scope>
</reference>
<evidence type="ECO:0000313" key="9">
    <source>
        <dbReference type="Proteomes" id="UP000663828"/>
    </source>
</evidence>
<evidence type="ECO:0000256" key="3">
    <source>
        <dbReference type="ARBA" id="ARBA00023253"/>
    </source>
</evidence>
<dbReference type="AlphaFoldDB" id="A0A814MMS5"/>
<dbReference type="EMBL" id="CAJNOJ010000089">
    <property type="protein sequence ID" value="CAF1080180.1"/>
    <property type="molecule type" value="Genomic_DNA"/>
</dbReference>
<dbReference type="Gene3D" id="3.40.50.11340">
    <property type="match status" value="1"/>
</dbReference>
<keyword evidence="4" id="KW-0119">Carbohydrate metabolism</keyword>
<dbReference type="PANTHER" id="PTHR31469:SF8">
    <property type="entry name" value="OS07G0641000 PROTEIN"/>
    <property type="match status" value="1"/>
</dbReference>
<proteinExistence type="predicted"/>
<dbReference type="OrthoDB" id="1882547at2759"/>
<evidence type="ECO:0000313" key="7">
    <source>
        <dbReference type="EMBL" id="CAF1080180.1"/>
    </source>
</evidence>
<dbReference type="CDD" id="cd11296">
    <property type="entry name" value="O-FucT_like"/>
    <property type="match status" value="1"/>
</dbReference>
<dbReference type="Pfam" id="PF10250">
    <property type="entry name" value="O-FucT"/>
    <property type="match status" value="1"/>
</dbReference>
<gene>
    <name evidence="7" type="ORF">EDS130_LOCUS18920</name>
    <name evidence="8" type="ORF">XAT740_LOCUS44348</name>
</gene>
<dbReference type="EC" id="2.4.1.221" evidence="1"/>
<dbReference type="PANTHER" id="PTHR31469">
    <property type="entry name" value="OS07G0633600 PROTEIN"/>
    <property type="match status" value="1"/>
</dbReference>
<name>A0A814MMS5_ADIRI</name>
<evidence type="ECO:0000256" key="4">
    <source>
        <dbReference type="ARBA" id="ARBA00023277"/>
    </source>
</evidence>
<accession>A0A814MMS5</accession>
<evidence type="ECO:0000256" key="6">
    <source>
        <dbReference type="ARBA" id="ARBA00048647"/>
    </source>
</evidence>
<keyword evidence="9" id="KW-1185">Reference proteome</keyword>
<keyword evidence="2" id="KW-0808">Transferase</keyword>
<dbReference type="Proteomes" id="UP000663852">
    <property type="component" value="Unassembled WGS sequence"/>
</dbReference>
<evidence type="ECO:0000256" key="2">
    <source>
        <dbReference type="ARBA" id="ARBA00022679"/>
    </source>
</evidence>
<protein>
    <recommendedName>
        <fullName evidence="1">peptide-O-fucosyltransferase</fullName>
        <ecNumber evidence="1">2.4.1.221</ecNumber>
    </recommendedName>
</protein>
<dbReference type="GO" id="GO:0046922">
    <property type="term" value="F:peptide-O-fucosyltransferase activity"/>
    <property type="evidence" value="ECO:0007669"/>
    <property type="project" value="UniProtKB-EC"/>
</dbReference>
<dbReference type="EMBL" id="CAJNOR010005607">
    <property type="protein sequence ID" value="CAF1569558.1"/>
    <property type="molecule type" value="Genomic_DNA"/>
</dbReference>